<dbReference type="AlphaFoldDB" id="A0A8J4YAI0"/>
<feature type="region of interest" description="Disordered" evidence="1">
    <location>
        <begin position="1"/>
        <end position="34"/>
    </location>
</feature>
<dbReference type="SUPFAM" id="SSF52200">
    <property type="entry name" value="Toll/Interleukin receptor TIR domain"/>
    <property type="match status" value="1"/>
</dbReference>
<evidence type="ECO:0000313" key="3">
    <source>
        <dbReference type="Proteomes" id="UP000770661"/>
    </source>
</evidence>
<proteinExistence type="predicted"/>
<name>A0A8J4YAI0_CHIOP</name>
<keyword evidence="3" id="KW-1185">Reference proteome</keyword>
<evidence type="ECO:0000256" key="1">
    <source>
        <dbReference type="SAM" id="MobiDB-lite"/>
    </source>
</evidence>
<reference evidence="2" key="1">
    <citation type="submission" date="2020-07" db="EMBL/GenBank/DDBJ databases">
        <title>The High-quality genome of the commercially important snow crab, Chionoecetes opilio.</title>
        <authorList>
            <person name="Jeong J.-H."/>
            <person name="Ryu S."/>
        </authorList>
    </citation>
    <scope>NUCLEOTIDE SEQUENCE</scope>
    <source>
        <strain evidence="2">MADBK_172401_WGS</strain>
        <tissue evidence="2">Digestive gland</tissue>
    </source>
</reference>
<sequence length="242" mass="26559">MGSSHSHPPACHHSSSTGASSMGLEPGNRRPTRPAELVTTQAATTGLANANMEDQKHAHEPLEKTAAQAKLQQLQNKLLDDLQSLVGQQRAKALYRAHVCRSHFLLVHGAGQREATLAEELRVRLEEEGQVVVGSWSIIGGENMLDAWQKLSSRAMAVVVMLSPALFQDTTLCSCLLEMQHSHPDTIVPLFLEPLSLNRLPPRLAFLTHTIGRVVPQDHWDAHHSSRPYWKNANASGTFVGK</sequence>
<dbReference type="OrthoDB" id="6363638at2759"/>
<dbReference type="InterPro" id="IPR035897">
    <property type="entry name" value="Toll_tir_struct_dom_sf"/>
</dbReference>
<accession>A0A8J4YAI0</accession>
<dbReference type="Proteomes" id="UP000770661">
    <property type="component" value="Unassembled WGS sequence"/>
</dbReference>
<evidence type="ECO:0000313" key="2">
    <source>
        <dbReference type="EMBL" id="KAG0724390.1"/>
    </source>
</evidence>
<organism evidence="2 3">
    <name type="scientific">Chionoecetes opilio</name>
    <name type="common">Atlantic snow crab</name>
    <name type="synonym">Cancer opilio</name>
    <dbReference type="NCBI Taxonomy" id="41210"/>
    <lineage>
        <taxon>Eukaryota</taxon>
        <taxon>Metazoa</taxon>
        <taxon>Ecdysozoa</taxon>
        <taxon>Arthropoda</taxon>
        <taxon>Crustacea</taxon>
        <taxon>Multicrustacea</taxon>
        <taxon>Malacostraca</taxon>
        <taxon>Eumalacostraca</taxon>
        <taxon>Eucarida</taxon>
        <taxon>Decapoda</taxon>
        <taxon>Pleocyemata</taxon>
        <taxon>Brachyura</taxon>
        <taxon>Eubrachyura</taxon>
        <taxon>Majoidea</taxon>
        <taxon>Majidae</taxon>
        <taxon>Chionoecetes</taxon>
    </lineage>
</organism>
<dbReference type="EMBL" id="JACEEZ010006975">
    <property type="protein sequence ID" value="KAG0724390.1"/>
    <property type="molecule type" value="Genomic_DNA"/>
</dbReference>
<protein>
    <recommendedName>
        <fullName evidence="4">TIR domain-containing protein</fullName>
    </recommendedName>
</protein>
<evidence type="ECO:0008006" key="4">
    <source>
        <dbReference type="Google" id="ProtNLM"/>
    </source>
</evidence>
<feature type="compositionally biased region" description="Low complexity" evidence="1">
    <location>
        <begin position="1"/>
        <end position="16"/>
    </location>
</feature>
<comment type="caution">
    <text evidence="2">The sequence shown here is derived from an EMBL/GenBank/DDBJ whole genome shotgun (WGS) entry which is preliminary data.</text>
</comment>
<dbReference type="Gene3D" id="3.40.50.10140">
    <property type="entry name" value="Toll/interleukin-1 receptor homology (TIR) domain"/>
    <property type="match status" value="1"/>
</dbReference>
<gene>
    <name evidence="2" type="ORF">GWK47_040643</name>
</gene>